<protein>
    <submittedName>
        <fullName evidence="1">Alpha/beta hydrolase</fullName>
    </submittedName>
</protein>
<keyword evidence="2" id="KW-1185">Reference proteome</keyword>
<comment type="caution">
    <text evidence="1">The sequence shown here is derived from an EMBL/GenBank/DDBJ whole genome shotgun (WGS) entry which is preliminary data.</text>
</comment>
<feature type="non-terminal residue" evidence="1">
    <location>
        <position position="1"/>
    </location>
</feature>
<dbReference type="GO" id="GO:0016787">
    <property type="term" value="F:hydrolase activity"/>
    <property type="evidence" value="ECO:0007669"/>
    <property type="project" value="UniProtKB-KW"/>
</dbReference>
<evidence type="ECO:0000313" key="1">
    <source>
        <dbReference type="EMBL" id="KTD18561.1"/>
    </source>
</evidence>
<reference evidence="1 2" key="1">
    <citation type="submission" date="2015-11" db="EMBL/GenBank/DDBJ databases">
        <title>Genomic analysis of 38 Legionella species identifies large and diverse effector repertoires.</title>
        <authorList>
            <person name="Burstein D."/>
            <person name="Amaro F."/>
            <person name="Zusman T."/>
            <person name="Lifshitz Z."/>
            <person name="Cohen O."/>
            <person name="Gilbert J.A."/>
            <person name="Pupko T."/>
            <person name="Shuman H.A."/>
            <person name="Segal G."/>
        </authorList>
    </citation>
    <scope>NUCLEOTIDE SEQUENCE [LARGE SCALE GENOMIC DNA]</scope>
    <source>
        <strain evidence="1 2">Bercovier 4</strain>
    </source>
</reference>
<dbReference type="Gene3D" id="3.40.50.1820">
    <property type="entry name" value="alpha/beta hydrolase"/>
    <property type="match status" value="1"/>
</dbReference>
<name>A0A0W0VEK6_9GAMM</name>
<proteinExistence type="predicted"/>
<organism evidence="1 2">
    <name type="scientific">Legionella israelensis</name>
    <dbReference type="NCBI Taxonomy" id="454"/>
    <lineage>
        <taxon>Bacteria</taxon>
        <taxon>Pseudomonadati</taxon>
        <taxon>Pseudomonadota</taxon>
        <taxon>Gammaproteobacteria</taxon>
        <taxon>Legionellales</taxon>
        <taxon>Legionellaceae</taxon>
        <taxon>Legionella</taxon>
    </lineage>
</organism>
<dbReference type="SUPFAM" id="SSF53474">
    <property type="entry name" value="alpha/beta-Hydrolases"/>
    <property type="match status" value="1"/>
</dbReference>
<gene>
    <name evidence="1" type="ORF">Lisr_2129</name>
</gene>
<sequence>ESNFSACACPIKTELIPLFKNFLGGSRCLYDEGLAFAEKVKNLNVPITLENFKCMIHAFAQLEKLVPEQVMRLVDSIGSFIKRQKANG</sequence>
<dbReference type="AlphaFoldDB" id="A0A0W0VEK6"/>
<dbReference type="InterPro" id="IPR029058">
    <property type="entry name" value="AB_hydrolase_fold"/>
</dbReference>
<keyword evidence="1" id="KW-0378">Hydrolase</keyword>
<dbReference type="Proteomes" id="UP000054761">
    <property type="component" value="Unassembled WGS sequence"/>
</dbReference>
<evidence type="ECO:0000313" key="2">
    <source>
        <dbReference type="Proteomes" id="UP000054761"/>
    </source>
</evidence>
<dbReference type="PATRIC" id="fig|454.4.peg.2321"/>
<dbReference type="EMBL" id="LNYH01000122">
    <property type="protein sequence ID" value="KTD18561.1"/>
    <property type="molecule type" value="Genomic_DNA"/>
</dbReference>
<accession>A0A0W0VEK6</accession>